<feature type="non-terminal residue" evidence="1">
    <location>
        <position position="257"/>
    </location>
</feature>
<dbReference type="AlphaFoldDB" id="A0AAV5UUN1"/>
<dbReference type="EMBL" id="BTSY01000001">
    <property type="protein sequence ID" value="GMT10191.1"/>
    <property type="molecule type" value="Genomic_DNA"/>
</dbReference>
<dbReference type="Proteomes" id="UP001432322">
    <property type="component" value="Unassembled WGS sequence"/>
</dbReference>
<sequence length="257" mass="26226">MTCHAAARLLPESAHVLSTDITGRSEGGHTDLGGELGLHSRPEGHIGTAGHVGGQLLVSVVDERRTHHARHSEAGLASLRVEEVDSHLVRDHALRALLLGLEVADGGVTESSEGHSSLVRTLLPSGGLSGGGGFVVGHLSSHLVLQVGDLPTGHTEAGHTGLVGESVGSHLEMDESLRVAVLVVGLADFDNSGHSNASHAGLRREFVGSRLEGHDSVGGTGLLLRHLLRSSGSLGAVVHVTGSSEACTSLLGGELVG</sequence>
<gene>
    <name evidence="1" type="ORF">PFISCL1PPCAC_1488</name>
</gene>
<keyword evidence="2" id="KW-1185">Reference proteome</keyword>
<evidence type="ECO:0000313" key="2">
    <source>
        <dbReference type="Proteomes" id="UP001432322"/>
    </source>
</evidence>
<name>A0AAV5UUN1_9BILA</name>
<protein>
    <submittedName>
        <fullName evidence="1">Uncharacterized protein</fullName>
    </submittedName>
</protein>
<organism evidence="1 2">
    <name type="scientific">Pristionchus fissidentatus</name>
    <dbReference type="NCBI Taxonomy" id="1538716"/>
    <lineage>
        <taxon>Eukaryota</taxon>
        <taxon>Metazoa</taxon>
        <taxon>Ecdysozoa</taxon>
        <taxon>Nematoda</taxon>
        <taxon>Chromadorea</taxon>
        <taxon>Rhabditida</taxon>
        <taxon>Rhabditina</taxon>
        <taxon>Diplogasteromorpha</taxon>
        <taxon>Diplogasteroidea</taxon>
        <taxon>Neodiplogasteridae</taxon>
        <taxon>Pristionchus</taxon>
    </lineage>
</organism>
<proteinExistence type="predicted"/>
<accession>A0AAV5UUN1</accession>
<comment type="caution">
    <text evidence="1">The sequence shown here is derived from an EMBL/GenBank/DDBJ whole genome shotgun (WGS) entry which is preliminary data.</text>
</comment>
<evidence type="ECO:0000313" key="1">
    <source>
        <dbReference type="EMBL" id="GMT10191.1"/>
    </source>
</evidence>
<reference evidence="1" key="1">
    <citation type="submission" date="2023-10" db="EMBL/GenBank/DDBJ databases">
        <title>Genome assembly of Pristionchus species.</title>
        <authorList>
            <person name="Yoshida K."/>
            <person name="Sommer R.J."/>
        </authorList>
    </citation>
    <scope>NUCLEOTIDE SEQUENCE</scope>
    <source>
        <strain evidence="1">RS5133</strain>
    </source>
</reference>